<feature type="transmembrane region" description="Helical" evidence="10">
    <location>
        <begin position="12"/>
        <end position="30"/>
    </location>
</feature>
<feature type="transmembrane region" description="Helical" evidence="10">
    <location>
        <begin position="155"/>
        <end position="178"/>
    </location>
</feature>
<dbReference type="InterPro" id="IPR050222">
    <property type="entry name" value="MATE_MdtK"/>
</dbReference>
<keyword evidence="5 10" id="KW-0812">Transmembrane</keyword>
<dbReference type="GO" id="GO:0006811">
    <property type="term" value="P:monoatomic ion transport"/>
    <property type="evidence" value="ECO:0007669"/>
    <property type="project" value="UniProtKB-KW"/>
</dbReference>
<keyword evidence="7" id="KW-0406">Ion transport</keyword>
<feature type="transmembrane region" description="Helical" evidence="10">
    <location>
        <begin position="382"/>
        <end position="406"/>
    </location>
</feature>
<feature type="transmembrane region" description="Helical" evidence="10">
    <location>
        <begin position="198"/>
        <end position="216"/>
    </location>
</feature>
<sequence length="440" mass="48204">MKSHYLQTLKLGFPIAIGQIGVIILSFADTMMVGQYNTPSLAAASFVNNFFNLITFLIMGYSYGLTPLISSLYGQQKLQEAGATLKNALVANGIYGGLLVGIMGFLYFFLNCMGQPADLLPLIRPYYLIILFSMLFVIVFNTLRQFTDGTTDTKAGMWILVSGNLLNILGNWLLIFGVGPFPEWGLIGAGASTLISRIYMAVALAGVIMYTKRYAIYRTGYRAQRILFKELKSINAISLPVSLQMGMETFAFTGSAFMAGWLGEIPLAAYQVIMTISTLGFLFYYSFAAGMSIRIATFHGTGDWVQLRMAARAGRNILLGLVVVANFVFFFFTEPLVHFFTPDAKVTVAAMSLLIPLMVYQLGDAVQICYANALRGTGNVMAMMGVAGVSYLLIGLPAGYAMGFWLDWGIQGVFLGLPVGLFTASFFFVYLFAKILKKQA</sequence>
<dbReference type="PIRSF" id="PIRSF006603">
    <property type="entry name" value="DinF"/>
    <property type="match status" value="1"/>
</dbReference>
<feature type="transmembrane region" description="Helical" evidence="10">
    <location>
        <begin position="122"/>
        <end position="143"/>
    </location>
</feature>
<evidence type="ECO:0000313" key="11">
    <source>
        <dbReference type="EMBL" id="MBB3703325.1"/>
    </source>
</evidence>
<evidence type="ECO:0000256" key="9">
    <source>
        <dbReference type="ARBA" id="ARBA00031636"/>
    </source>
</evidence>
<evidence type="ECO:0000256" key="8">
    <source>
        <dbReference type="ARBA" id="ARBA00023136"/>
    </source>
</evidence>
<evidence type="ECO:0000256" key="4">
    <source>
        <dbReference type="ARBA" id="ARBA00022475"/>
    </source>
</evidence>
<dbReference type="GO" id="GO:0005886">
    <property type="term" value="C:plasma membrane"/>
    <property type="evidence" value="ECO:0007669"/>
    <property type="project" value="UniProtKB-SubCell"/>
</dbReference>
<keyword evidence="4" id="KW-1003">Cell membrane</keyword>
<keyword evidence="2" id="KW-0813">Transport</keyword>
<comment type="caution">
    <text evidence="11">The sequence shown here is derived from an EMBL/GenBank/DDBJ whole genome shotgun (WGS) entry which is preliminary data.</text>
</comment>
<evidence type="ECO:0000256" key="2">
    <source>
        <dbReference type="ARBA" id="ARBA00022448"/>
    </source>
</evidence>
<proteinExistence type="predicted"/>
<keyword evidence="8 10" id="KW-0472">Membrane</keyword>
<evidence type="ECO:0000256" key="10">
    <source>
        <dbReference type="SAM" id="Phobius"/>
    </source>
</evidence>
<evidence type="ECO:0000256" key="1">
    <source>
        <dbReference type="ARBA" id="ARBA00004651"/>
    </source>
</evidence>
<dbReference type="EMBL" id="JACICA010000011">
    <property type="protein sequence ID" value="MBB3703325.1"/>
    <property type="molecule type" value="Genomic_DNA"/>
</dbReference>
<feature type="transmembrane region" description="Helical" evidence="10">
    <location>
        <begin position="237"/>
        <end position="262"/>
    </location>
</feature>
<evidence type="ECO:0000256" key="7">
    <source>
        <dbReference type="ARBA" id="ARBA00023065"/>
    </source>
</evidence>
<keyword evidence="6 10" id="KW-1133">Transmembrane helix</keyword>
<dbReference type="NCBIfam" id="TIGR00797">
    <property type="entry name" value="matE"/>
    <property type="match status" value="1"/>
</dbReference>
<keyword evidence="3" id="KW-0050">Antiport</keyword>
<feature type="transmembrane region" description="Helical" evidence="10">
    <location>
        <begin position="89"/>
        <end position="110"/>
    </location>
</feature>
<reference evidence="11 12" key="1">
    <citation type="submission" date="2020-08" db="EMBL/GenBank/DDBJ databases">
        <title>Genomic Encyclopedia of Type Strains, Phase IV (KMG-IV): sequencing the most valuable type-strain genomes for metagenomic binning, comparative biology and taxonomic classification.</title>
        <authorList>
            <person name="Goeker M."/>
        </authorList>
    </citation>
    <scope>NUCLEOTIDE SEQUENCE [LARGE SCALE GENOMIC DNA]</scope>
    <source>
        <strain evidence="11 12">DSM 22548</strain>
    </source>
</reference>
<feature type="transmembrane region" description="Helical" evidence="10">
    <location>
        <begin position="317"/>
        <end position="340"/>
    </location>
</feature>
<dbReference type="CDD" id="cd13131">
    <property type="entry name" value="MATE_NorM_like"/>
    <property type="match status" value="1"/>
</dbReference>
<evidence type="ECO:0000256" key="6">
    <source>
        <dbReference type="ARBA" id="ARBA00022989"/>
    </source>
</evidence>
<dbReference type="InterPro" id="IPR002528">
    <property type="entry name" value="MATE_fam"/>
</dbReference>
<evidence type="ECO:0000256" key="5">
    <source>
        <dbReference type="ARBA" id="ARBA00022692"/>
    </source>
</evidence>
<dbReference type="PANTHER" id="PTHR43298:SF2">
    <property type="entry name" value="FMN_FAD EXPORTER YEEO-RELATED"/>
    <property type="match status" value="1"/>
</dbReference>
<dbReference type="AlphaFoldDB" id="A0A7W5XYI3"/>
<feature type="transmembrane region" description="Helical" evidence="10">
    <location>
        <begin position="50"/>
        <end position="69"/>
    </location>
</feature>
<organism evidence="11 12">
    <name type="scientific">Alloprevotella rava</name>
    <dbReference type="NCBI Taxonomy" id="671218"/>
    <lineage>
        <taxon>Bacteria</taxon>
        <taxon>Pseudomonadati</taxon>
        <taxon>Bacteroidota</taxon>
        <taxon>Bacteroidia</taxon>
        <taxon>Bacteroidales</taxon>
        <taxon>Prevotellaceae</taxon>
        <taxon>Alloprevotella</taxon>
    </lineage>
</organism>
<dbReference type="PANTHER" id="PTHR43298">
    <property type="entry name" value="MULTIDRUG RESISTANCE PROTEIN NORM-RELATED"/>
    <property type="match status" value="1"/>
</dbReference>
<dbReference type="GO" id="GO:0015297">
    <property type="term" value="F:antiporter activity"/>
    <property type="evidence" value="ECO:0007669"/>
    <property type="project" value="UniProtKB-KW"/>
</dbReference>
<evidence type="ECO:0000256" key="3">
    <source>
        <dbReference type="ARBA" id="ARBA00022449"/>
    </source>
</evidence>
<feature type="transmembrane region" description="Helical" evidence="10">
    <location>
        <begin position="346"/>
        <end position="370"/>
    </location>
</feature>
<feature type="transmembrane region" description="Helical" evidence="10">
    <location>
        <begin position="412"/>
        <end position="433"/>
    </location>
</feature>
<name>A0A7W5XYI3_9BACT</name>
<accession>A0A7W5XYI3</accession>
<dbReference type="Proteomes" id="UP000541425">
    <property type="component" value="Unassembled WGS sequence"/>
</dbReference>
<dbReference type="RefSeq" id="WP_183697619.1">
    <property type="nucleotide sequence ID" value="NZ_JACICA010000011.1"/>
</dbReference>
<dbReference type="GO" id="GO:0042910">
    <property type="term" value="F:xenobiotic transmembrane transporter activity"/>
    <property type="evidence" value="ECO:0007669"/>
    <property type="project" value="InterPro"/>
</dbReference>
<dbReference type="InterPro" id="IPR048279">
    <property type="entry name" value="MdtK-like"/>
</dbReference>
<feature type="transmembrane region" description="Helical" evidence="10">
    <location>
        <begin position="268"/>
        <end position="287"/>
    </location>
</feature>
<evidence type="ECO:0000313" key="12">
    <source>
        <dbReference type="Proteomes" id="UP000541425"/>
    </source>
</evidence>
<comment type="subcellular location">
    <subcellularLocation>
        <location evidence="1">Cell membrane</location>
        <topology evidence="1">Multi-pass membrane protein</topology>
    </subcellularLocation>
</comment>
<dbReference type="Pfam" id="PF01554">
    <property type="entry name" value="MatE"/>
    <property type="match status" value="2"/>
</dbReference>
<protein>
    <recommendedName>
        <fullName evidence="9">Multidrug-efflux transporter</fullName>
    </recommendedName>
</protein>
<gene>
    <name evidence="11" type="ORF">FHS60_001807</name>
</gene>